<keyword evidence="2 6" id="KW-0812">Transmembrane</keyword>
<comment type="subcellular location">
    <subcellularLocation>
        <location evidence="1">Membrane</location>
        <topology evidence="1">Multi-pass membrane protein</topology>
    </subcellularLocation>
</comment>
<evidence type="ECO:0000256" key="6">
    <source>
        <dbReference type="SAM" id="Phobius"/>
    </source>
</evidence>
<reference evidence="7" key="1">
    <citation type="submission" date="2018-11" db="EMBL/GenBank/DDBJ databases">
        <authorList>
            <person name="Alioto T."/>
            <person name="Alioto T."/>
        </authorList>
    </citation>
    <scope>NUCLEOTIDE SEQUENCE</scope>
</reference>
<feature type="transmembrane region" description="Helical" evidence="6">
    <location>
        <begin position="21"/>
        <end position="42"/>
    </location>
</feature>
<protein>
    <recommendedName>
        <fullName evidence="9">Protein-cysteine N-palmitoyltransferase Rasp</fullName>
    </recommendedName>
</protein>
<organism evidence="7 8">
    <name type="scientific">Mytilus galloprovincialis</name>
    <name type="common">Mediterranean mussel</name>
    <dbReference type="NCBI Taxonomy" id="29158"/>
    <lineage>
        <taxon>Eukaryota</taxon>
        <taxon>Metazoa</taxon>
        <taxon>Spiralia</taxon>
        <taxon>Lophotrochozoa</taxon>
        <taxon>Mollusca</taxon>
        <taxon>Bivalvia</taxon>
        <taxon>Autobranchia</taxon>
        <taxon>Pteriomorphia</taxon>
        <taxon>Mytilida</taxon>
        <taxon>Mytiloidea</taxon>
        <taxon>Mytilidae</taxon>
        <taxon>Mytilinae</taxon>
        <taxon>Mytilus</taxon>
    </lineage>
</organism>
<dbReference type="GO" id="GO:0016409">
    <property type="term" value="F:palmitoyltransferase activity"/>
    <property type="evidence" value="ECO:0007669"/>
    <property type="project" value="TreeGrafter"/>
</dbReference>
<comment type="similarity">
    <text evidence="5">Belongs to the membrane-bound acyltransferase family. HHAT subfamily.</text>
</comment>
<evidence type="ECO:0000256" key="1">
    <source>
        <dbReference type="ARBA" id="ARBA00004141"/>
    </source>
</evidence>
<evidence type="ECO:0000313" key="8">
    <source>
        <dbReference type="Proteomes" id="UP000596742"/>
    </source>
</evidence>
<dbReference type="InterPro" id="IPR004299">
    <property type="entry name" value="MBOAT_fam"/>
</dbReference>
<dbReference type="GO" id="GO:0005783">
    <property type="term" value="C:endoplasmic reticulum"/>
    <property type="evidence" value="ECO:0007669"/>
    <property type="project" value="TreeGrafter"/>
</dbReference>
<dbReference type="InterPro" id="IPR051085">
    <property type="entry name" value="MB_O-acyltransferase"/>
</dbReference>
<dbReference type="PANTHER" id="PTHR13285:SF18">
    <property type="entry name" value="PROTEIN-CYSTEINE N-PALMITOYLTRANSFERASE RASP"/>
    <property type="match status" value="1"/>
</dbReference>
<dbReference type="Proteomes" id="UP000596742">
    <property type="component" value="Unassembled WGS sequence"/>
</dbReference>
<comment type="caution">
    <text evidence="7">The sequence shown here is derived from an EMBL/GenBank/DDBJ whole genome shotgun (WGS) entry which is preliminary data.</text>
</comment>
<keyword evidence="3 6" id="KW-1133">Transmembrane helix</keyword>
<feature type="transmembrane region" description="Helical" evidence="6">
    <location>
        <begin position="414"/>
        <end position="434"/>
    </location>
</feature>
<evidence type="ECO:0000256" key="5">
    <source>
        <dbReference type="ARBA" id="ARBA00038268"/>
    </source>
</evidence>
<evidence type="ECO:0008006" key="9">
    <source>
        <dbReference type="Google" id="ProtNLM"/>
    </source>
</evidence>
<evidence type="ECO:0000313" key="7">
    <source>
        <dbReference type="EMBL" id="VDI74244.1"/>
    </source>
</evidence>
<proteinExistence type="inferred from homology"/>
<feature type="transmembrane region" description="Helical" evidence="6">
    <location>
        <begin position="280"/>
        <end position="300"/>
    </location>
</feature>
<sequence>MESKKKTNTKNPWMILPAWETYFYISVHISVVAYITYCVYIASNKYGAFFGGIDFESGWAFIKRGKDNSDFEWHFFYNLFCSIFPSFFAYIALDWVASRHLSFVNLQKNVVSFVFCDTTDIPPGMEDNVIASSTLYCEYLVCLLQSKCLVWIMSIALISTLNIPTCVTWMNSLTPEDSRRNSYYALMATLSLTHLRYTTKRTTKQSESACPTRKPDEEMKQKEEIHFSLLDAFSYCFYYPLFFTGPIITYDDFSKQMNESEKTTLKASELKSIAFRATRVIFWTFFIEFILHFLYVNAFQNNVSTLENIDQWTLWGIGYCQSHFFMMKYWVLFGLPSVVARICGIVPPEGPNYVGHIYKYSDMWKCFDRGMYNFIKRYIYVPLGGSKGNTLQRLVCSASCFMFVFIWHGTEYYIFIWTLLNFIGISLEVFGSWVDKQTAVFHFKTSMPAAYRRIQCFVSAPIAIMSILSAFCFIGGSSIGNIYYQTIIVKGSMKSWLTNLFVMYCCVHSSIEIDKWLERKPKKD</sequence>
<feature type="transmembrane region" description="Helical" evidence="6">
    <location>
        <begin position="75"/>
        <end position="93"/>
    </location>
</feature>
<name>A0A8B6H6Q4_MYTGA</name>
<dbReference type="GO" id="GO:0016020">
    <property type="term" value="C:membrane"/>
    <property type="evidence" value="ECO:0007669"/>
    <property type="project" value="UniProtKB-SubCell"/>
</dbReference>
<evidence type="ECO:0000256" key="4">
    <source>
        <dbReference type="ARBA" id="ARBA00023136"/>
    </source>
</evidence>
<dbReference type="Pfam" id="PF03062">
    <property type="entry name" value="MBOAT"/>
    <property type="match status" value="1"/>
</dbReference>
<feature type="transmembrane region" description="Helical" evidence="6">
    <location>
        <begin position="454"/>
        <end position="476"/>
    </location>
</feature>
<evidence type="ECO:0000256" key="2">
    <source>
        <dbReference type="ARBA" id="ARBA00022692"/>
    </source>
</evidence>
<dbReference type="PANTHER" id="PTHR13285">
    <property type="entry name" value="ACYLTRANSFERASE"/>
    <property type="match status" value="1"/>
</dbReference>
<dbReference type="OrthoDB" id="420606at2759"/>
<evidence type="ECO:0000256" key="3">
    <source>
        <dbReference type="ARBA" id="ARBA00022989"/>
    </source>
</evidence>
<dbReference type="EMBL" id="UYJE01009533">
    <property type="protein sequence ID" value="VDI74244.1"/>
    <property type="molecule type" value="Genomic_DNA"/>
</dbReference>
<keyword evidence="8" id="KW-1185">Reference proteome</keyword>
<accession>A0A8B6H6Q4</accession>
<gene>
    <name evidence="7" type="ORF">MGAL_10B025453</name>
</gene>
<dbReference type="AlphaFoldDB" id="A0A8B6H6Q4"/>
<keyword evidence="4 6" id="KW-0472">Membrane</keyword>